<dbReference type="AlphaFoldDB" id="A0A418QA40"/>
<proteinExistence type="predicted"/>
<accession>A0A418QA40</accession>
<keyword evidence="2" id="KW-0472">Membrane</keyword>
<dbReference type="RefSeq" id="WP_119664167.1">
    <property type="nucleotide sequence ID" value="NZ_QXJK01000001.1"/>
</dbReference>
<sequence>MTARKTAGILAVLSGLIYFIGQALATVQWQGSYSLQYNLIGDLGVSQCDLYQNSYGSRYICSPGHLWFNGGLVIAAILMVAVGAVLIAQRLARLAGASLILAGIAAAVAGFIPLNVNETVHNTAALVQGFFLIVATGAAIAKTIQDKAGVVASKDKKKYVAEHRPILPGGLLTTSMVLLVLAIGGPLLALLVGEWQGVVDRMLFDILMIWMVVLGVGLYQTKLRPTTNAARMRRADRNAERDAAIINASQQHAAKDNRDRGAHGAE</sequence>
<dbReference type="OrthoDB" id="2294590at2"/>
<evidence type="ECO:0000313" key="3">
    <source>
        <dbReference type="EMBL" id="RIX36858.1"/>
    </source>
</evidence>
<protein>
    <submittedName>
        <fullName evidence="3">DUF998 domain-containing protein</fullName>
    </submittedName>
</protein>
<keyword evidence="2" id="KW-1133">Transmembrane helix</keyword>
<feature type="transmembrane region" description="Helical" evidence="2">
    <location>
        <begin position="94"/>
        <end position="112"/>
    </location>
</feature>
<feature type="region of interest" description="Disordered" evidence="1">
    <location>
        <begin position="247"/>
        <end position="266"/>
    </location>
</feature>
<feature type="transmembrane region" description="Helical" evidence="2">
    <location>
        <begin position="165"/>
        <end position="190"/>
    </location>
</feature>
<feature type="transmembrane region" description="Helical" evidence="2">
    <location>
        <begin position="202"/>
        <end position="219"/>
    </location>
</feature>
<gene>
    <name evidence="3" type="ORF">D3M95_01250</name>
</gene>
<dbReference type="Proteomes" id="UP000285278">
    <property type="component" value="Unassembled WGS sequence"/>
</dbReference>
<feature type="transmembrane region" description="Helical" evidence="2">
    <location>
        <begin position="124"/>
        <end position="144"/>
    </location>
</feature>
<reference evidence="3 4" key="1">
    <citation type="submission" date="2018-09" db="EMBL/GenBank/DDBJ databases">
        <title>Optimization and identification of Corynebacterium falsenii FN1-14 from fish paste.</title>
        <authorList>
            <person name="Daroonpunt R."/>
            <person name="Tanasupawat S."/>
        </authorList>
    </citation>
    <scope>NUCLEOTIDE SEQUENCE [LARGE SCALE GENOMIC DNA]</scope>
    <source>
        <strain evidence="3 4">FN1-14</strain>
    </source>
</reference>
<keyword evidence="2" id="KW-0812">Transmembrane</keyword>
<feature type="transmembrane region" description="Helical" evidence="2">
    <location>
        <begin position="66"/>
        <end position="87"/>
    </location>
</feature>
<dbReference type="EMBL" id="QXJK01000001">
    <property type="protein sequence ID" value="RIX36858.1"/>
    <property type="molecule type" value="Genomic_DNA"/>
</dbReference>
<name>A0A418QA40_9CORY</name>
<evidence type="ECO:0000256" key="1">
    <source>
        <dbReference type="SAM" id="MobiDB-lite"/>
    </source>
</evidence>
<keyword evidence="4" id="KW-1185">Reference proteome</keyword>
<dbReference type="STRING" id="1451189.CFAL_09915"/>
<evidence type="ECO:0000313" key="4">
    <source>
        <dbReference type="Proteomes" id="UP000285278"/>
    </source>
</evidence>
<comment type="caution">
    <text evidence="3">The sequence shown here is derived from an EMBL/GenBank/DDBJ whole genome shotgun (WGS) entry which is preliminary data.</text>
</comment>
<evidence type="ECO:0000256" key="2">
    <source>
        <dbReference type="SAM" id="Phobius"/>
    </source>
</evidence>
<feature type="compositionally biased region" description="Basic and acidic residues" evidence="1">
    <location>
        <begin position="253"/>
        <end position="266"/>
    </location>
</feature>
<organism evidence="3 4">
    <name type="scientific">Corynebacterium falsenii</name>
    <dbReference type="NCBI Taxonomy" id="108486"/>
    <lineage>
        <taxon>Bacteria</taxon>
        <taxon>Bacillati</taxon>
        <taxon>Actinomycetota</taxon>
        <taxon>Actinomycetes</taxon>
        <taxon>Mycobacteriales</taxon>
        <taxon>Corynebacteriaceae</taxon>
        <taxon>Corynebacterium</taxon>
    </lineage>
</organism>